<keyword evidence="4 6" id="KW-1133">Transmembrane helix</keyword>
<dbReference type="SUPFAM" id="SSF103473">
    <property type="entry name" value="MFS general substrate transporter"/>
    <property type="match status" value="1"/>
</dbReference>
<keyword evidence="5 6" id="KW-0472">Membrane</keyword>
<reference evidence="11" key="1">
    <citation type="submission" date="2016-11" db="UniProtKB">
        <authorList>
            <consortium name="WormBaseParasite"/>
        </authorList>
    </citation>
    <scope>IDENTIFICATION</scope>
</reference>
<dbReference type="Proteomes" id="UP000659654">
    <property type="component" value="Unassembled WGS sequence"/>
</dbReference>
<feature type="transmembrane region" description="Helical" evidence="6">
    <location>
        <begin position="70"/>
        <end position="98"/>
    </location>
</feature>
<evidence type="ECO:0000259" key="7">
    <source>
        <dbReference type="Pfam" id="PF01490"/>
    </source>
</evidence>
<gene>
    <name evidence="8" type="ORF">BXYJ_LOCUS11916</name>
</gene>
<keyword evidence="2" id="KW-0813">Transport</keyword>
<dbReference type="Pfam" id="PF01490">
    <property type="entry name" value="Aa_trans"/>
    <property type="match status" value="1"/>
</dbReference>
<dbReference type="WBParaSite" id="BXY_0352600.1">
    <property type="protein sequence ID" value="BXY_0352600.1"/>
    <property type="gene ID" value="BXY_0352600"/>
</dbReference>
<evidence type="ECO:0000313" key="10">
    <source>
        <dbReference type="Proteomes" id="UP000659654"/>
    </source>
</evidence>
<evidence type="ECO:0000313" key="8">
    <source>
        <dbReference type="EMBL" id="CAD5231820.1"/>
    </source>
</evidence>
<feature type="transmembrane region" description="Helical" evidence="6">
    <location>
        <begin position="163"/>
        <end position="182"/>
    </location>
</feature>
<dbReference type="eggNOG" id="KOG1303">
    <property type="taxonomic scope" value="Eukaryota"/>
</dbReference>
<feature type="transmembrane region" description="Helical" evidence="6">
    <location>
        <begin position="373"/>
        <end position="394"/>
    </location>
</feature>
<accession>A0A1I7RS23</accession>
<evidence type="ECO:0000313" key="11">
    <source>
        <dbReference type="WBParaSite" id="BXY_0352600.1"/>
    </source>
</evidence>
<evidence type="ECO:0000256" key="5">
    <source>
        <dbReference type="ARBA" id="ARBA00023136"/>
    </source>
</evidence>
<dbReference type="Gene3D" id="1.20.1740.10">
    <property type="entry name" value="Amino acid/polyamine transporter I"/>
    <property type="match status" value="1"/>
</dbReference>
<reference evidence="8" key="2">
    <citation type="submission" date="2020-09" db="EMBL/GenBank/DDBJ databases">
        <authorList>
            <person name="Kikuchi T."/>
        </authorList>
    </citation>
    <scope>NUCLEOTIDE SEQUENCE</scope>
    <source>
        <strain evidence="8">Ka4C1</strain>
    </source>
</reference>
<feature type="transmembrane region" description="Helical" evidence="6">
    <location>
        <begin position="42"/>
        <end position="64"/>
    </location>
</feature>
<dbReference type="Proteomes" id="UP000095284">
    <property type="component" value="Unplaced"/>
</dbReference>
<evidence type="ECO:0000256" key="3">
    <source>
        <dbReference type="ARBA" id="ARBA00022692"/>
    </source>
</evidence>
<protein>
    <submittedName>
        <fullName evidence="8">(pine wood nematode) hypothetical protein</fullName>
    </submittedName>
    <submittedName>
        <fullName evidence="11">Aa_trans domain-containing protein</fullName>
    </submittedName>
</protein>
<evidence type="ECO:0000256" key="4">
    <source>
        <dbReference type="ARBA" id="ARBA00022989"/>
    </source>
</evidence>
<feature type="transmembrane region" description="Helical" evidence="6">
    <location>
        <begin position="308"/>
        <end position="326"/>
    </location>
</feature>
<dbReference type="Proteomes" id="UP000582659">
    <property type="component" value="Unassembled WGS sequence"/>
</dbReference>
<feature type="domain" description="Amino acid transporter transmembrane" evidence="7">
    <location>
        <begin position="39"/>
        <end position="403"/>
    </location>
</feature>
<sequence>MVSGKKKVPEISVSVIYTEAKPDENGYFTPEGEYIRKHGLNWIITGLFVVGDIAGGGLVALPTAMIQSQFWSGLVAMFIMTFVTGYTSYVLGLSWMILIKNWPEYRSHTRKPYPEIGYRACGRRVRNIVSVCIDITQFGVAVVYLLLASKNIHDFVQTFFETDFSYCYVILIVSLALLPVTFLKSPQDFWAAVVLAMFTTAAAVVLIIVGASLDSETCGPEMRMPEFRLTNYFLALGTIIFSYGGHAAFPTIQHDMKRPGEFTKSTILAFACTLGMYLPVCLIAYVTYGDSLRDSIINNIQTQWIQRLVNLLITVHCILTTTIVINPLNQEAEEMFDIPQEFSSKRVIVRTGVMAILVFAAESVPNFGPLLDLVGGSTLTLTSILLPCVFYTFLKTAEEEHTQINNPKVPMKRVSWRKAIEKKDANFYICCFIIFFGILSGLAATFSAIHGLTVTHFVAPCYIQPFLKPSENASTSSINCCGHFQNISRLTSALTCSQPDLKFYG</sequence>
<name>A0A1I7RS23_BURXY</name>
<dbReference type="FunFam" id="1.20.1740.10:FF:000052">
    <property type="entry name" value="Lysine histidine transporter-like 3"/>
    <property type="match status" value="1"/>
</dbReference>
<feature type="transmembrane region" description="Helical" evidence="6">
    <location>
        <begin position="229"/>
        <end position="246"/>
    </location>
</feature>
<dbReference type="InterPro" id="IPR036259">
    <property type="entry name" value="MFS_trans_sf"/>
</dbReference>
<comment type="subcellular location">
    <subcellularLocation>
        <location evidence="1">Membrane</location>
    </subcellularLocation>
</comment>
<feature type="transmembrane region" description="Helical" evidence="6">
    <location>
        <begin position="267"/>
        <end position="288"/>
    </location>
</feature>
<dbReference type="AlphaFoldDB" id="A0A1I7RS23"/>
<feature type="transmembrane region" description="Helical" evidence="6">
    <location>
        <begin position="189"/>
        <end position="209"/>
    </location>
</feature>
<evidence type="ECO:0000313" key="9">
    <source>
        <dbReference type="Proteomes" id="UP000095284"/>
    </source>
</evidence>
<feature type="transmembrane region" description="Helical" evidence="6">
    <location>
        <begin position="427"/>
        <end position="449"/>
    </location>
</feature>
<dbReference type="PANTHER" id="PTHR48017">
    <property type="entry name" value="OS05G0424000 PROTEIN-RELATED"/>
    <property type="match status" value="1"/>
</dbReference>
<evidence type="ECO:0000256" key="2">
    <source>
        <dbReference type="ARBA" id="ARBA00022448"/>
    </source>
</evidence>
<dbReference type="EMBL" id="CAJFDI010000005">
    <property type="protein sequence ID" value="CAD5231820.1"/>
    <property type="molecule type" value="Genomic_DNA"/>
</dbReference>
<proteinExistence type="predicted"/>
<dbReference type="EMBL" id="CAJFCV020000005">
    <property type="protein sequence ID" value="CAG9123302.1"/>
    <property type="molecule type" value="Genomic_DNA"/>
</dbReference>
<keyword evidence="3 6" id="KW-0812">Transmembrane</keyword>
<dbReference type="OrthoDB" id="655540at2759"/>
<evidence type="ECO:0000256" key="1">
    <source>
        <dbReference type="ARBA" id="ARBA00004370"/>
    </source>
</evidence>
<feature type="transmembrane region" description="Helical" evidence="6">
    <location>
        <begin position="347"/>
        <end position="367"/>
    </location>
</feature>
<organism evidence="9 11">
    <name type="scientific">Bursaphelenchus xylophilus</name>
    <name type="common">Pinewood nematode worm</name>
    <name type="synonym">Aphelenchoides xylophilus</name>
    <dbReference type="NCBI Taxonomy" id="6326"/>
    <lineage>
        <taxon>Eukaryota</taxon>
        <taxon>Metazoa</taxon>
        <taxon>Ecdysozoa</taxon>
        <taxon>Nematoda</taxon>
        <taxon>Chromadorea</taxon>
        <taxon>Rhabditida</taxon>
        <taxon>Tylenchina</taxon>
        <taxon>Tylenchomorpha</taxon>
        <taxon>Aphelenchoidea</taxon>
        <taxon>Aphelenchoididae</taxon>
        <taxon>Bursaphelenchus</taxon>
    </lineage>
</organism>
<feature type="transmembrane region" description="Helical" evidence="6">
    <location>
        <begin position="128"/>
        <end position="147"/>
    </location>
</feature>
<dbReference type="GO" id="GO:0016020">
    <property type="term" value="C:membrane"/>
    <property type="evidence" value="ECO:0007669"/>
    <property type="project" value="UniProtKB-SubCell"/>
</dbReference>
<dbReference type="InterPro" id="IPR013057">
    <property type="entry name" value="AA_transpt_TM"/>
</dbReference>
<evidence type="ECO:0000256" key="6">
    <source>
        <dbReference type="SAM" id="Phobius"/>
    </source>
</evidence>
<keyword evidence="10" id="KW-1185">Reference proteome</keyword>